<evidence type="ECO:0000256" key="7">
    <source>
        <dbReference type="ARBA" id="ARBA00022960"/>
    </source>
</evidence>
<dbReference type="PROSITE" id="PS50975">
    <property type="entry name" value="ATP_GRASP"/>
    <property type="match status" value="1"/>
</dbReference>
<comment type="cofactor">
    <cofactor evidence="12">
        <name>Mg(2+)</name>
        <dbReference type="ChEBI" id="CHEBI:18420"/>
    </cofactor>
    <cofactor evidence="12">
        <name>Mn(2+)</name>
        <dbReference type="ChEBI" id="CHEBI:29035"/>
    </cofactor>
    <text evidence="12">Binds 2 magnesium or manganese ions per subunit.</text>
</comment>
<evidence type="ECO:0000256" key="6">
    <source>
        <dbReference type="ARBA" id="ARBA00022840"/>
    </source>
</evidence>
<dbReference type="AlphaFoldDB" id="A0A0G2ZBL1"/>
<dbReference type="STRING" id="1330330.IX53_02855"/>
<dbReference type="Pfam" id="PF07478">
    <property type="entry name" value="Dala_Dala_lig_C"/>
    <property type="match status" value="1"/>
</dbReference>
<dbReference type="InterPro" id="IPR016185">
    <property type="entry name" value="PreATP-grasp_dom_sf"/>
</dbReference>
<evidence type="ECO:0000256" key="12">
    <source>
        <dbReference type="PIRSR" id="PIRSR039102-3"/>
    </source>
</evidence>
<dbReference type="OrthoDB" id="9813261at2"/>
<feature type="binding site" evidence="12">
    <location>
        <position position="265"/>
    </location>
    <ligand>
        <name>Mg(2+)</name>
        <dbReference type="ChEBI" id="CHEBI:18420"/>
        <label>2</label>
    </ligand>
</feature>
<dbReference type="InterPro" id="IPR011127">
    <property type="entry name" value="Dala_Dala_lig_N"/>
</dbReference>
<proteinExistence type="inferred from homology"/>
<dbReference type="GO" id="GO:0009252">
    <property type="term" value="P:peptidoglycan biosynthetic process"/>
    <property type="evidence" value="ECO:0007669"/>
    <property type="project" value="UniProtKB-UniRule"/>
</dbReference>
<comment type="function">
    <text evidence="10">Cell wall formation.</text>
</comment>
<dbReference type="PIRSF" id="PIRSF039102">
    <property type="entry name" value="Ddl/VanB"/>
    <property type="match status" value="1"/>
</dbReference>
<dbReference type="Pfam" id="PF01820">
    <property type="entry name" value="Dala_Dala_lig_N"/>
    <property type="match status" value="1"/>
</dbReference>
<dbReference type="UniPathway" id="UPA00219"/>
<dbReference type="KEGG" id="kpf:IX53_02855"/>
<dbReference type="SUPFAM" id="SSF56059">
    <property type="entry name" value="Glutathione synthetase ATP-binding domain-like"/>
    <property type="match status" value="1"/>
</dbReference>
<evidence type="ECO:0000256" key="10">
    <source>
        <dbReference type="HAMAP-Rule" id="MF_00047"/>
    </source>
</evidence>
<dbReference type="RefSeq" id="WP_047754069.1">
    <property type="nucleotide sequence ID" value="NZ_CAJUHA010000019.1"/>
</dbReference>
<dbReference type="PANTHER" id="PTHR23132:SF23">
    <property type="entry name" value="D-ALANINE--D-ALANINE LIGASE B"/>
    <property type="match status" value="1"/>
</dbReference>
<gene>
    <name evidence="10" type="primary">ddl</name>
    <name evidence="15" type="ORF">IX53_02855</name>
</gene>
<dbReference type="GO" id="GO:0008360">
    <property type="term" value="P:regulation of cell shape"/>
    <property type="evidence" value="ECO:0007669"/>
    <property type="project" value="UniProtKB-KW"/>
</dbReference>
<keyword evidence="6 13" id="KW-0067">ATP-binding</keyword>
<dbReference type="SUPFAM" id="SSF52440">
    <property type="entry name" value="PreATP-grasp domain"/>
    <property type="match status" value="1"/>
</dbReference>
<dbReference type="GO" id="GO:0005524">
    <property type="term" value="F:ATP binding"/>
    <property type="evidence" value="ECO:0007669"/>
    <property type="project" value="UniProtKB-UniRule"/>
</dbReference>
<sequence>MKEKVAVVYGGFSLERDISLISGKRVVDVLKRLGYQVTPFELNKDNLTELFGLKNHDLVFIALHGKFGEDGRIQSLFDLSGIRYTGSGALASAICFDKEITYRITREITKQPYHLKLCSNEEIEKLDWSYFPAMVKPNSEGSSIGIELIQNPPSLKPALSKGLKLYGDILLEHFITGRELSISVLEINGEPVVLPILEIKPKKRFYDFEAKYTSGLTEFIVPAPLSEKQVEKLVQLSKEVFSILGCRHMIRIDGILSDNEFYFLEVNTIPGLTELSDLPQSAKAMGMTFEELIENVVREALRNKKEVP</sequence>
<keyword evidence="3 10" id="KW-0963">Cytoplasm</keyword>
<protein>
    <recommendedName>
        <fullName evidence="10">D-alanine--D-alanine ligase</fullName>
        <ecNumber evidence="10">6.3.2.4</ecNumber>
    </recommendedName>
    <alternativeName>
        <fullName evidence="10">D-Ala-D-Ala ligase</fullName>
    </alternativeName>
    <alternativeName>
        <fullName evidence="10">D-alanylalanine synthetase</fullName>
    </alternativeName>
</protein>
<dbReference type="Gene3D" id="3.40.50.20">
    <property type="match status" value="1"/>
</dbReference>
<dbReference type="EMBL" id="CP011232">
    <property type="protein sequence ID" value="AKI96934.1"/>
    <property type="molecule type" value="Genomic_DNA"/>
</dbReference>
<dbReference type="InterPro" id="IPR011095">
    <property type="entry name" value="Dala_Dala_lig_C"/>
</dbReference>
<keyword evidence="4 10" id="KW-0436">Ligase</keyword>
<evidence type="ECO:0000313" key="15">
    <source>
        <dbReference type="EMBL" id="AKI96934.1"/>
    </source>
</evidence>
<dbReference type="InterPro" id="IPR005905">
    <property type="entry name" value="D_ala_D_ala"/>
</dbReference>
<evidence type="ECO:0000313" key="16">
    <source>
        <dbReference type="Proteomes" id="UP000035159"/>
    </source>
</evidence>
<dbReference type="Gene3D" id="3.30.470.20">
    <property type="entry name" value="ATP-grasp fold, B domain"/>
    <property type="match status" value="1"/>
</dbReference>
<keyword evidence="12" id="KW-0479">Metal-binding</keyword>
<keyword evidence="8 10" id="KW-0573">Peptidoglycan synthesis</keyword>
<evidence type="ECO:0000256" key="11">
    <source>
        <dbReference type="PIRSR" id="PIRSR039102-1"/>
    </source>
</evidence>
<dbReference type="GO" id="GO:0005737">
    <property type="term" value="C:cytoplasm"/>
    <property type="evidence" value="ECO:0007669"/>
    <property type="project" value="UniProtKB-SubCell"/>
</dbReference>
<comment type="pathway">
    <text evidence="10">Cell wall biogenesis; peptidoglycan biosynthesis.</text>
</comment>
<feature type="active site" evidence="11">
    <location>
        <position position="15"/>
    </location>
</feature>
<dbReference type="PROSITE" id="PS00843">
    <property type="entry name" value="DALA_DALA_LIGASE_1"/>
    <property type="match status" value="1"/>
</dbReference>
<evidence type="ECO:0000259" key="14">
    <source>
        <dbReference type="PROSITE" id="PS50975"/>
    </source>
</evidence>
<keyword evidence="16" id="KW-1185">Reference proteome</keyword>
<dbReference type="GO" id="GO:0008716">
    <property type="term" value="F:D-alanine-D-alanine ligase activity"/>
    <property type="evidence" value="ECO:0007669"/>
    <property type="project" value="UniProtKB-UniRule"/>
</dbReference>
<organism evidence="15 16">
    <name type="scientific">Kosmotoga pacifica</name>
    <dbReference type="NCBI Taxonomy" id="1330330"/>
    <lineage>
        <taxon>Bacteria</taxon>
        <taxon>Thermotogati</taxon>
        <taxon>Thermotogota</taxon>
        <taxon>Thermotogae</taxon>
        <taxon>Kosmotogales</taxon>
        <taxon>Kosmotogaceae</taxon>
        <taxon>Kosmotoga</taxon>
    </lineage>
</organism>
<keyword evidence="9 10" id="KW-0961">Cell wall biogenesis/degradation</keyword>
<feature type="active site" evidence="11">
    <location>
        <position position="142"/>
    </location>
</feature>
<keyword evidence="12" id="KW-0460">Magnesium</keyword>
<evidence type="ECO:0000256" key="5">
    <source>
        <dbReference type="ARBA" id="ARBA00022741"/>
    </source>
</evidence>
<dbReference type="InterPro" id="IPR011761">
    <property type="entry name" value="ATP-grasp"/>
</dbReference>
<keyword evidence="7 10" id="KW-0133">Cell shape</keyword>
<feature type="active site" evidence="11">
    <location>
        <position position="276"/>
    </location>
</feature>
<accession>A0A0G2ZBL1</accession>
<comment type="catalytic activity">
    <reaction evidence="10">
        <text>2 D-alanine + ATP = D-alanyl-D-alanine + ADP + phosphate + H(+)</text>
        <dbReference type="Rhea" id="RHEA:11224"/>
        <dbReference type="ChEBI" id="CHEBI:15378"/>
        <dbReference type="ChEBI" id="CHEBI:30616"/>
        <dbReference type="ChEBI" id="CHEBI:43474"/>
        <dbReference type="ChEBI" id="CHEBI:57416"/>
        <dbReference type="ChEBI" id="CHEBI:57822"/>
        <dbReference type="ChEBI" id="CHEBI:456216"/>
        <dbReference type="EC" id="6.3.2.4"/>
    </reaction>
</comment>
<dbReference type="NCBIfam" id="NF002378">
    <property type="entry name" value="PRK01372.1"/>
    <property type="match status" value="1"/>
</dbReference>
<comment type="subcellular location">
    <subcellularLocation>
        <location evidence="1 10">Cytoplasm</location>
    </subcellularLocation>
</comment>
<dbReference type="PROSITE" id="PS00844">
    <property type="entry name" value="DALA_DALA_LIGASE_2"/>
    <property type="match status" value="1"/>
</dbReference>
<dbReference type="PANTHER" id="PTHR23132">
    <property type="entry name" value="D-ALANINE--D-ALANINE LIGASE"/>
    <property type="match status" value="1"/>
</dbReference>
<evidence type="ECO:0000256" key="3">
    <source>
        <dbReference type="ARBA" id="ARBA00022490"/>
    </source>
</evidence>
<dbReference type="InterPro" id="IPR013815">
    <property type="entry name" value="ATP_grasp_subdomain_1"/>
</dbReference>
<dbReference type="Proteomes" id="UP000035159">
    <property type="component" value="Chromosome"/>
</dbReference>
<dbReference type="GO" id="GO:0046872">
    <property type="term" value="F:metal ion binding"/>
    <property type="evidence" value="ECO:0007669"/>
    <property type="project" value="UniProtKB-KW"/>
</dbReference>
<evidence type="ECO:0000256" key="9">
    <source>
        <dbReference type="ARBA" id="ARBA00023316"/>
    </source>
</evidence>
<keyword evidence="5 13" id="KW-0547">Nucleotide-binding</keyword>
<evidence type="ECO:0000256" key="8">
    <source>
        <dbReference type="ARBA" id="ARBA00022984"/>
    </source>
</evidence>
<keyword evidence="12" id="KW-0464">Manganese</keyword>
<evidence type="ECO:0000256" key="1">
    <source>
        <dbReference type="ARBA" id="ARBA00004496"/>
    </source>
</evidence>
<evidence type="ECO:0000256" key="13">
    <source>
        <dbReference type="PROSITE-ProRule" id="PRU00409"/>
    </source>
</evidence>
<evidence type="ECO:0000256" key="4">
    <source>
        <dbReference type="ARBA" id="ARBA00022598"/>
    </source>
</evidence>
<name>A0A0G2ZBL1_9BACT</name>
<dbReference type="HAMAP" id="MF_00047">
    <property type="entry name" value="Dala_Dala_lig"/>
    <property type="match status" value="1"/>
</dbReference>
<evidence type="ECO:0000256" key="2">
    <source>
        <dbReference type="ARBA" id="ARBA00010871"/>
    </source>
</evidence>
<dbReference type="InterPro" id="IPR000291">
    <property type="entry name" value="D-Ala_lig_Van_CS"/>
</dbReference>
<feature type="binding site" evidence="12">
    <location>
        <position position="265"/>
    </location>
    <ligand>
        <name>Mg(2+)</name>
        <dbReference type="ChEBI" id="CHEBI:18420"/>
        <label>1</label>
    </ligand>
</feature>
<dbReference type="EC" id="6.3.2.4" evidence="10"/>
<feature type="binding site" evidence="12">
    <location>
        <position position="267"/>
    </location>
    <ligand>
        <name>Mg(2+)</name>
        <dbReference type="ChEBI" id="CHEBI:18420"/>
        <label>2</label>
    </ligand>
</feature>
<dbReference type="Gene3D" id="3.30.1490.20">
    <property type="entry name" value="ATP-grasp fold, A domain"/>
    <property type="match status" value="1"/>
</dbReference>
<dbReference type="GO" id="GO:0071555">
    <property type="term" value="P:cell wall organization"/>
    <property type="evidence" value="ECO:0007669"/>
    <property type="project" value="UniProtKB-KW"/>
</dbReference>
<dbReference type="NCBIfam" id="TIGR01205">
    <property type="entry name" value="D_ala_D_alaTIGR"/>
    <property type="match status" value="1"/>
</dbReference>
<feature type="domain" description="ATP-grasp" evidence="14">
    <location>
        <begin position="101"/>
        <end position="298"/>
    </location>
</feature>
<comment type="similarity">
    <text evidence="2 10">Belongs to the D-alanine--D-alanine ligase family.</text>
</comment>
<feature type="binding site" evidence="12">
    <location>
        <position position="253"/>
    </location>
    <ligand>
        <name>Mg(2+)</name>
        <dbReference type="ChEBI" id="CHEBI:18420"/>
        <label>1</label>
    </ligand>
</feature>
<reference evidence="15 16" key="1">
    <citation type="submission" date="2015-04" db="EMBL/GenBank/DDBJ databases">
        <title>Complete Genome Sequence of Kosmotoga pacifica SLHLJ1.</title>
        <authorList>
            <person name="Jiang L.J."/>
            <person name="Shao Z.Z."/>
            <person name="Jebbar M."/>
        </authorList>
    </citation>
    <scope>NUCLEOTIDE SEQUENCE [LARGE SCALE GENOMIC DNA]</scope>
    <source>
        <strain evidence="15 16">SLHLJ1</strain>
    </source>
</reference>
<dbReference type="PATRIC" id="fig|1330330.3.peg.574"/>